<dbReference type="InParanoid" id="A0A194XDG0"/>
<evidence type="ECO:0000313" key="2">
    <source>
        <dbReference type="EMBL" id="KUJ17792.1"/>
    </source>
</evidence>
<keyword evidence="3" id="KW-1185">Reference proteome</keyword>
<dbReference type="OrthoDB" id="2129288at2759"/>
<evidence type="ECO:0000259" key="1">
    <source>
        <dbReference type="Pfam" id="PF14832"/>
    </source>
</evidence>
<protein>
    <recommendedName>
        <fullName evidence="1">Tautomerase cis-CaaD-like domain-containing protein</fullName>
    </recommendedName>
</protein>
<reference evidence="2 3" key="1">
    <citation type="submission" date="2015-10" db="EMBL/GenBank/DDBJ databases">
        <title>Full genome of DAOMC 229536 Phialocephala scopiformis, a fungal endophyte of spruce producing the potent anti-insectan compound rugulosin.</title>
        <authorList>
            <consortium name="DOE Joint Genome Institute"/>
            <person name="Walker A.K."/>
            <person name="Frasz S.L."/>
            <person name="Seifert K.A."/>
            <person name="Miller J.D."/>
            <person name="Mondo S.J."/>
            <person name="Labutti K."/>
            <person name="Lipzen A."/>
            <person name="Dockter R."/>
            <person name="Kennedy M."/>
            <person name="Grigoriev I.V."/>
            <person name="Spatafora J.W."/>
        </authorList>
    </citation>
    <scope>NUCLEOTIDE SEQUENCE [LARGE SCALE GENOMIC DNA]</scope>
    <source>
        <strain evidence="2 3">CBS 120377</strain>
    </source>
</reference>
<gene>
    <name evidence="2" type="ORF">LY89DRAFT_733614</name>
</gene>
<dbReference type="KEGG" id="psco:LY89DRAFT_733614"/>
<dbReference type="InterPro" id="IPR014347">
    <property type="entry name" value="Tautomerase/MIF_sf"/>
</dbReference>
<dbReference type="Pfam" id="PF14832">
    <property type="entry name" value="Tautomerase_3"/>
    <property type="match status" value="1"/>
</dbReference>
<feature type="domain" description="Tautomerase cis-CaaD-like" evidence="1">
    <location>
        <begin position="1"/>
        <end position="144"/>
    </location>
</feature>
<dbReference type="RefSeq" id="XP_018072147.1">
    <property type="nucleotide sequence ID" value="XM_018219824.1"/>
</dbReference>
<organism evidence="2 3">
    <name type="scientific">Mollisia scopiformis</name>
    <name type="common">Conifer needle endophyte fungus</name>
    <name type="synonym">Phialocephala scopiformis</name>
    <dbReference type="NCBI Taxonomy" id="149040"/>
    <lineage>
        <taxon>Eukaryota</taxon>
        <taxon>Fungi</taxon>
        <taxon>Dikarya</taxon>
        <taxon>Ascomycota</taxon>
        <taxon>Pezizomycotina</taxon>
        <taxon>Leotiomycetes</taxon>
        <taxon>Helotiales</taxon>
        <taxon>Mollisiaceae</taxon>
        <taxon>Mollisia</taxon>
    </lineage>
</organism>
<dbReference type="InterPro" id="IPR028116">
    <property type="entry name" value="Cis-CaaD-like"/>
</dbReference>
<accession>A0A194XDG0</accession>
<dbReference type="GeneID" id="28829550"/>
<name>A0A194XDG0_MOLSC</name>
<dbReference type="SUPFAM" id="SSF55331">
    <property type="entry name" value="Tautomerase/MIF"/>
    <property type="match status" value="1"/>
</dbReference>
<dbReference type="Proteomes" id="UP000070700">
    <property type="component" value="Unassembled WGS sequence"/>
</dbReference>
<proteinExistence type="predicted"/>
<evidence type="ECO:0000313" key="3">
    <source>
        <dbReference type="Proteomes" id="UP000070700"/>
    </source>
</evidence>
<dbReference type="EMBL" id="KQ947414">
    <property type="protein sequence ID" value="KUJ17792.1"/>
    <property type="molecule type" value="Genomic_DNA"/>
</dbReference>
<dbReference type="Gene3D" id="3.30.429.10">
    <property type="entry name" value="Macrophage Migration Inhibitory Factor"/>
    <property type="match status" value="1"/>
</dbReference>
<sequence>MPLWNIFHPEGTFTDSQSKSAFSKDITKIYTDKLGLPAFFVVVQFIKMEKGDVWVGGKVNEGDKPFIRLVIEHTAVNVPAEAEEEAYRTTCQWVDNAIKPHVTDKGYDSEYHISENDRRLWKINGLIPLPWKSEEEKQWVKANKALPWSGDH</sequence>
<dbReference type="AlphaFoldDB" id="A0A194XDG0"/>